<evidence type="ECO:0000259" key="6">
    <source>
        <dbReference type="Pfam" id="PF14833"/>
    </source>
</evidence>
<dbReference type="InterPro" id="IPR006115">
    <property type="entry name" value="6PGDH_NADP-bd"/>
</dbReference>
<comment type="caution">
    <text evidence="7">The sequence shown here is derived from an EMBL/GenBank/DDBJ whole genome shotgun (WGS) entry which is preliminary data.</text>
</comment>
<keyword evidence="2 7" id="KW-0560">Oxidoreductase</keyword>
<dbReference type="EC" id="1.1.1.373" evidence="7"/>
<dbReference type="InterPro" id="IPR036291">
    <property type="entry name" value="NAD(P)-bd_dom_sf"/>
</dbReference>
<dbReference type="InterPro" id="IPR008927">
    <property type="entry name" value="6-PGluconate_DH-like_C_sf"/>
</dbReference>
<dbReference type="SUPFAM" id="SSF48179">
    <property type="entry name" value="6-phosphogluconate dehydrogenase C-terminal domain-like"/>
    <property type="match status" value="1"/>
</dbReference>
<dbReference type="PANTHER" id="PTHR43580:SF2">
    <property type="entry name" value="CYTOKINE-LIKE NUCLEAR FACTOR N-PAC"/>
    <property type="match status" value="1"/>
</dbReference>
<dbReference type="AlphaFoldDB" id="A0A1E3LBL8"/>
<dbReference type="RefSeq" id="WP_069325755.1">
    <property type="nucleotide sequence ID" value="NZ_MDER01000012.1"/>
</dbReference>
<dbReference type="Gene3D" id="3.40.50.720">
    <property type="entry name" value="NAD(P)-binding Rossmann-like Domain"/>
    <property type="match status" value="1"/>
</dbReference>
<feature type="active site" evidence="4">
    <location>
        <position position="171"/>
    </location>
</feature>
<dbReference type="GO" id="GO:0050661">
    <property type="term" value="F:NADP binding"/>
    <property type="evidence" value="ECO:0007669"/>
    <property type="project" value="InterPro"/>
</dbReference>
<evidence type="ECO:0000256" key="3">
    <source>
        <dbReference type="ARBA" id="ARBA00023027"/>
    </source>
</evidence>
<gene>
    <name evidence="7" type="primary">yihU</name>
    <name evidence="7" type="ORF">PTI45_00263</name>
</gene>
<dbReference type="GO" id="GO:0061596">
    <property type="term" value="F:3-sulfolactaldehyde reductase activity"/>
    <property type="evidence" value="ECO:0007669"/>
    <property type="project" value="UniProtKB-EC"/>
</dbReference>
<dbReference type="SUPFAM" id="SSF51735">
    <property type="entry name" value="NAD(P)-binding Rossmann-fold domains"/>
    <property type="match status" value="1"/>
</dbReference>
<comment type="similarity">
    <text evidence="1">Belongs to the HIBADH-related family.</text>
</comment>
<keyword evidence="8" id="KW-1185">Reference proteome</keyword>
<accession>A0A1E3LBL8</accession>
<dbReference type="GO" id="GO:0051287">
    <property type="term" value="F:NAD binding"/>
    <property type="evidence" value="ECO:0007669"/>
    <property type="project" value="InterPro"/>
</dbReference>
<evidence type="ECO:0000256" key="1">
    <source>
        <dbReference type="ARBA" id="ARBA00009080"/>
    </source>
</evidence>
<sequence length="293" mass="31445">MKNIAWIGTGHMGLPMAHNLLKEGYNVQVYNRTIERAQPLAEAGATLYASPVEAIAQAEAVFIMLTKKEAIDDVLSGEQGILSQLRAGTYVINMSTISPEEAKEFAEQIAAQGAIYVDAPVSGSVAPAEQGTLVILAGGQTAEIEACQPFFDILGKKTIHFGEVGNGSAAKLSINLLLGISTQAIAESLLIAERSGLNREQVLEMFGESAVATPLLAGKKEMFIHNEFPAAFMLSLISKDLGLLTTEAKRLNVQLPLAEAADRTYREANNNGKGELDLAAIWLELQERHPKSE</sequence>
<dbReference type="InterPro" id="IPR029154">
    <property type="entry name" value="HIBADH-like_NADP-bd"/>
</dbReference>
<feature type="domain" description="3-hydroxyisobutyrate dehydrogenase-like NAD-binding" evidence="6">
    <location>
        <begin position="165"/>
        <end position="281"/>
    </location>
</feature>
<keyword evidence="3" id="KW-0520">NAD</keyword>
<dbReference type="GO" id="GO:0047577">
    <property type="term" value="F:4-hydroxybutyrate dehydrogenase activity"/>
    <property type="evidence" value="ECO:0007669"/>
    <property type="project" value="UniProtKB-EC"/>
</dbReference>
<evidence type="ECO:0000256" key="2">
    <source>
        <dbReference type="ARBA" id="ARBA00023002"/>
    </source>
</evidence>
<dbReference type="EMBL" id="MDER01000012">
    <property type="protein sequence ID" value="ODP30330.1"/>
    <property type="molecule type" value="Genomic_DNA"/>
</dbReference>
<protein>
    <submittedName>
        <fullName evidence="7">4-hydroxybutyrate dehydrogenase</fullName>
        <ecNumber evidence="7">1.1.1.373</ecNumber>
        <ecNumber evidence="7">1.1.1.61</ecNumber>
    </submittedName>
</protein>
<feature type="domain" description="6-phosphogluconate dehydrogenase NADP-binding" evidence="5">
    <location>
        <begin position="3"/>
        <end position="162"/>
    </location>
</feature>
<dbReference type="Proteomes" id="UP000094578">
    <property type="component" value="Unassembled WGS sequence"/>
</dbReference>
<dbReference type="Gene3D" id="1.10.1040.10">
    <property type="entry name" value="N-(1-d-carboxylethyl)-l-norvaline Dehydrogenase, domain 2"/>
    <property type="match status" value="1"/>
</dbReference>
<dbReference type="PIRSF" id="PIRSF000103">
    <property type="entry name" value="HIBADH"/>
    <property type="match status" value="1"/>
</dbReference>
<dbReference type="Pfam" id="PF03446">
    <property type="entry name" value="NAD_binding_2"/>
    <property type="match status" value="1"/>
</dbReference>
<organism evidence="7 8">
    <name type="scientific">Paenibacillus nuruki</name>
    <dbReference type="NCBI Taxonomy" id="1886670"/>
    <lineage>
        <taxon>Bacteria</taxon>
        <taxon>Bacillati</taxon>
        <taxon>Bacillota</taxon>
        <taxon>Bacilli</taxon>
        <taxon>Bacillales</taxon>
        <taxon>Paenibacillaceae</taxon>
        <taxon>Paenibacillus</taxon>
    </lineage>
</organism>
<dbReference type="PANTHER" id="PTHR43580">
    <property type="entry name" value="OXIDOREDUCTASE GLYR1-RELATED"/>
    <property type="match status" value="1"/>
</dbReference>
<dbReference type="InterPro" id="IPR015815">
    <property type="entry name" value="HIBADH-related"/>
</dbReference>
<proteinExistence type="inferred from homology"/>
<evidence type="ECO:0000313" key="8">
    <source>
        <dbReference type="Proteomes" id="UP000094578"/>
    </source>
</evidence>
<evidence type="ECO:0000259" key="5">
    <source>
        <dbReference type="Pfam" id="PF03446"/>
    </source>
</evidence>
<evidence type="ECO:0000256" key="4">
    <source>
        <dbReference type="PIRSR" id="PIRSR000103-1"/>
    </source>
</evidence>
<evidence type="ECO:0000313" key="7">
    <source>
        <dbReference type="EMBL" id="ODP30330.1"/>
    </source>
</evidence>
<dbReference type="Pfam" id="PF14833">
    <property type="entry name" value="NAD_binding_11"/>
    <property type="match status" value="1"/>
</dbReference>
<dbReference type="InterPro" id="IPR051265">
    <property type="entry name" value="HIBADH-related_NP60_sf"/>
</dbReference>
<name>A0A1E3LBL8_9BACL</name>
<reference evidence="7 8" key="1">
    <citation type="submission" date="2016-08" db="EMBL/GenBank/DDBJ databases">
        <title>Genome sequencing of Paenibacillus sp. TI45-13ar, isolated from Korean traditional nuruk.</title>
        <authorList>
            <person name="Kim S.-J."/>
        </authorList>
    </citation>
    <scope>NUCLEOTIDE SEQUENCE [LARGE SCALE GENOMIC DNA]</scope>
    <source>
        <strain evidence="7 8">TI45-13ar</strain>
    </source>
</reference>
<dbReference type="InterPro" id="IPR013328">
    <property type="entry name" value="6PGD_dom2"/>
</dbReference>
<dbReference type="EC" id="1.1.1.61" evidence="7"/>
<dbReference type="STRING" id="1886670.PTI45_00263"/>